<keyword evidence="1" id="KW-0963">Cytoplasm</keyword>
<comment type="caution">
    <text evidence="7">The sequence shown here is derived from an EMBL/GenBank/DDBJ whole genome shotgun (WGS) entry which is preliminary data.</text>
</comment>
<evidence type="ECO:0000259" key="6">
    <source>
        <dbReference type="SMART" id="SM00732"/>
    </source>
</evidence>
<evidence type="ECO:0000256" key="1">
    <source>
        <dbReference type="ARBA" id="ARBA00022490"/>
    </source>
</evidence>
<keyword evidence="3" id="KW-0540">Nuclease</keyword>
<dbReference type="Gene3D" id="3.30.420.140">
    <property type="entry name" value="YqgF/RNase H-like domain"/>
    <property type="match status" value="1"/>
</dbReference>
<gene>
    <name evidence="7" type="ORF">HJC23_006149</name>
</gene>
<dbReference type="PANTHER" id="PTHR33317:SF4">
    <property type="entry name" value="POLYNUCLEOTIDYL TRANSFERASE, RIBONUCLEASE H-LIKE SUPERFAMILY PROTEIN"/>
    <property type="match status" value="1"/>
</dbReference>
<evidence type="ECO:0000256" key="5">
    <source>
        <dbReference type="SAM" id="MobiDB-lite"/>
    </source>
</evidence>
<dbReference type="InterPro" id="IPR006641">
    <property type="entry name" value="YqgF/RNaseH-like_dom"/>
</dbReference>
<dbReference type="InterPro" id="IPR012337">
    <property type="entry name" value="RNaseH-like_sf"/>
</dbReference>
<dbReference type="GO" id="GO:0016787">
    <property type="term" value="F:hydrolase activity"/>
    <property type="evidence" value="ECO:0007669"/>
    <property type="project" value="UniProtKB-KW"/>
</dbReference>
<organism evidence="7 8">
    <name type="scientific">Cyclotella cryptica</name>
    <dbReference type="NCBI Taxonomy" id="29204"/>
    <lineage>
        <taxon>Eukaryota</taxon>
        <taxon>Sar</taxon>
        <taxon>Stramenopiles</taxon>
        <taxon>Ochrophyta</taxon>
        <taxon>Bacillariophyta</taxon>
        <taxon>Coscinodiscophyceae</taxon>
        <taxon>Thalassiosirophycidae</taxon>
        <taxon>Stephanodiscales</taxon>
        <taxon>Stephanodiscaceae</taxon>
        <taxon>Cyclotella</taxon>
    </lineage>
</organism>
<evidence type="ECO:0000313" key="8">
    <source>
        <dbReference type="Proteomes" id="UP001516023"/>
    </source>
</evidence>
<evidence type="ECO:0000256" key="3">
    <source>
        <dbReference type="ARBA" id="ARBA00022722"/>
    </source>
</evidence>
<dbReference type="SUPFAM" id="SSF53098">
    <property type="entry name" value="Ribonuclease H-like"/>
    <property type="match status" value="1"/>
</dbReference>
<feature type="compositionally biased region" description="Basic residues" evidence="5">
    <location>
        <begin position="335"/>
        <end position="344"/>
    </location>
</feature>
<dbReference type="EMBL" id="JABMIG020000221">
    <property type="protein sequence ID" value="KAL3785100.1"/>
    <property type="molecule type" value="Genomic_DNA"/>
</dbReference>
<accession>A0ABD3PFA8</accession>
<proteinExistence type="inferred from homology"/>
<dbReference type="AlphaFoldDB" id="A0ABD3PFA8"/>
<dbReference type="Pfam" id="PF03652">
    <property type="entry name" value="RuvX"/>
    <property type="match status" value="1"/>
</dbReference>
<keyword evidence="2" id="KW-0690">Ribosome biogenesis</keyword>
<feature type="region of interest" description="Disordered" evidence="5">
    <location>
        <begin position="324"/>
        <end position="344"/>
    </location>
</feature>
<evidence type="ECO:0000313" key="7">
    <source>
        <dbReference type="EMBL" id="KAL3785100.1"/>
    </source>
</evidence>
<dbReference type="InterPro" id="IPR005227">
    <property type="entry name" value="YqgF"/>
</dbReference>
<protein>
    <recommendedName>
        <fullName evidence="6">YqgF/RNase H-like domain-containing protein</fullName>
    </recommendedName>
</protein>
<dbReference type="PANTHER" id="PTHR33317">
    <property type="entry name" value="POLYNUCLEOTIDYL TRANSFERASE, RIBONUCLEASE H-LIKE SUPERFAMILY PROTEIN"/>
    <property type="match status" value="1"/>
</dbReference>
<dbReference type="GO" id="GO:0042254">
    <property type="term" value="P:ribosome biogenesis"/>
    <property type="evidence" value="ECO:0007669"/>
    <property type="project" value="UniProtKB-KW"/>
</dbReference>
<dbReference type="Proteomes" id="UP001516023">
    <property type="component" value="Unassembled WGS sequence"/>
</dbReference>
<name>A0ABD3PFA8_9STRA</name>
<dbReference type="GO" id="GO:0004518">
    <property type="term" value="F:nuclease activity"/>
    <property type="evidence" value="ECO:0007669"/>
    <property type="project" value="UniProtKB-KW"/>
</dbReference>
<dbReference type="SMART" id="SM00732">
    <property type="entry name" value="YqgFc"/>
    <property type="match status" value="1"/>
</dbReference>
<feature type="domain" description="YqgF/RNase H-like" evidence="6">
    <location>
        <begin position="89"/>
        <end position="227"/>
    </location>
</feature>
<dbReference type="InterPro" id="IPR037027">
    <property type="entry name" value="YqgF/RNaseH-like_dom_sf"/>
</dbReference>
<sequence>MSSPNDFVAKHSIRLNVESPNMFVHRNPICFLSNSSFHRRHSRSLGIPRTKIKFSSEHFHRDVHNDSFIPVKSTAAAEEEALTAKFLKLRSLGIDYGLSRTGIAVTTGGYRPRPLAILSGYTRAIKSRVDSKDKDLTRDDHGGKDDNANIVIQYNNTRLCQAIITYATAEQVTNLVLGLPLHKNGSISEQSTLTHQFGMELLEYVRRECGTTMNVTLWDERYTSKEAASRIVNEAMARNRRVNALDLEGCLDDEAACIILEHYYQVLGKDAEVLELDEAIDEECRKVYVLKMEQKEKERLGAIEARERMCNARKEMIERARVLNEDDGGGLDGGKKKKKRKKKK</sequence>
<evidence type="ECO:0000256" key="4">
    <source>
        <dbReference type="ARBA" id="ARBA00022801"/>
    </source>
</evidence>
<evidence type="ECO:0000256" key="2">
    <source>
        <dbReference type="ARBA" id="ARBA00022517"/>
    </source>
</evidence>
<dbReference type="CDD" id="cd16964">
    <property type="entry name" value="YqgF"/>
    <property type="match status" value="1"/>
</dbReference>
<dbReference type="HAMAP" id="MF_00651">
    <property type="entry name" value="Nuclease_YqgF"/>
    <property type="match status" value="1"/>
</dbReference>
<keyword evidence="4" id="KW-0378">Hydrolase</keyword>
<keyword evidence="8" id="KW-1185">Reference proteome</keyword>
<reference evidence="7 8" key="1">
    <citation type="journal article" date="2020" name="G3 (Bethesda)">
        <title>Improved Reference Genome for Cyclotella cryptica CCMP332, a Model for Cell Wall Morphogenesis, Salinity Adaptation, and Lipid Production in Diatoms (Bacillariophyta).</title>
        <authorList>
            <person name="Roberts W.R."/>
            <person name="Downey K.M."/>
            <person name="Ruck E.C."/>
            <person name="Traller J.C."/>
            <person name="Alverson A.J."/>
        </authorList>
    </citation>
    <scope>NUCLEOTIDE SEQUENCE [LARGE SCALE GENOMIC DNA]</scope>
    <source>
        <strain evidence="7 8">CCMP332</strain>
    </source>
</reference>